<keyword evidence="8" id="KW-1185">Reference proteome</keyword>
<reference evidence="7 8" key="1">
    <citation type="journal article" date="2019" name="Int. J. Syst. Evol. Microbiol.">
        <title>The Global Catalogue of Microorganisms (GCM) 10K type strain sequencing project: providing services to taxonomists for standard genome sequencing and annotation.</title>
        <authorList>
            <consortium name="The Broad Institute Genomics Platform"/>
            <consortium name="The Broad Institute Genome Sequencing Center for Infectious Disease"/>
            <person name="Wu L."/>
            <person name="Ma J."/>
        </authorList>
    </citation>
    <scope>NUCLEOTIDE SEQUENCE [LARGE SCALE GENOMIC DNA]</scope>
    <source>
        <strain evidence="7 8">WLHS5</strain>
    </source>
</reference>
<dbReference type="GO" id="GO:0005524">
    <property type="term" value="F:ATP binding"/>
    <property type="evidence" value="ECO:0007669"/>
    <property type="project" value="UniProtKB-KW"/>
</dbReference>
<dbReference type="Proteomes" id="UP001595898">
    <property type="component" value="Unassembled WGS sequence"/>
</dbReference>
<dbReference type="PROSITE" id="PS50893">
    <property type="entry name" value="ABC_TRANSPORTER_2"/>
    <property type="match status" value="1"/>
</dbReference>
<sequence length="231" mass="25371">MTMLSIDAIDTYYGQSQALKNVSLEVNDGEVVTILGRNGAGKTTTLKSVIGFNEPRRGSITFKGEDITHKEPYERIQAGLGYVPEDREVWGKLTVEENLKIPADRGGNRTIEDIYAVFPKLEKLASNNAENLSGGEQQMLAIGRGMLGGTELLLLDEASEGLAPKIVDDVRRALHELKDELTILMVEQNVKLALDLADRCYILVNGEIVYDGAATELENSPEIIEQHISVD</sequence>
<evidence type="ECO:0000256" key="1">
    <source>
        <dbReference type="ARBA" id="ARBA00005417"/>
    </source>
</evidence>
<evidence type="ECO:0000313" key="8">
    <source>
        <dbReference type="Proteomes" id="UP001595898"/>
    </source>
</evidence>
<dbReference type="EMBL" id="JBHSFA010000001">
    <property type="protein sequence ID" value="MFC4540328.1"/>
    <property type="molecule type" value="Genomic_DNA"/>
</dbReference>
<evidence type="ECO:0000256" key="2">
    <source>
        <dbReference type="ARBA" id="ARBA00022448"/>
    </source>
</evidence>
<evidence type="ECO:0000313" key="7">
    <source>
        <dbReference type="EMBL" id="MFC4540328.1"/>
    </source>
</evidence>
<dbReference type="InterPro" id="IPR017871">
    <property type="entry name" value="ABC_transporter-like_CS"/>
</dbReference>
<dbReference type="RefSeq" id="WP_250142374.1">
    <property type="nucleotide sequence ID" value="NZ_JALIQP010000007.1"/>
</dbReference>
<dbReference type="PANTHER" id="PTHR43820">
    <property type="entry name" value="HIGH-AFFINITY BRANCHED-CHAIN AMINO ACID TRANSPORT ATP-BINDING PROTEIN LIVF"/>
    <property type="match status" value="1"/>
</dbReference>
<dbReference type="InterPro" id="IPR003593">
    <property type="entry name" value="AAA+_ATPase"/>
</dbReference>
<name>A0ABD5PIT0_9EURY</name>
<evidence type="ECO:0000256" key="3">
    <source>
        <dbReference type="ARBA" id="ARBA00022741"/>
    </source>
</evidence>
<dbReference type="InterPro" id="IPR052156">
    <property type="entry name" value="BCAA_Transport_ATP-bd_LivF"/>
</dbReference>
<dbReference type="Pfam" id="PF00005">
    <property type="entry name" value="ABC_tran"/>
    <property type="match status" value="1"/>
</dbReference>
<comment type="similarity">
    <text evidence="1">Belongs to the ABC transporter superfamily.</text>
</comment>
<dbReference type="Gene3D" id="3.40.50.300">
    <property type="entry name" value="P-loop containing nucleotide triphosphate hydrolases"/>
    <property type="match status" value="1"/>
</dbReference>
<dbReference type="PROSITE" id="PS00211">
    <property type="entry name" value="ABC_TRANSPORTER_1"/>
    <property type="match status" value="1"/>
</dbReference>
<protein>
    <submittedName>
        <fullName evidence="7">ABC transporter ATP-binding protein</fullName>
    </submittedName>
</protein>
<dbReference type="SUPFAM" id="SSF52540">
    <property type="entry name" value="P-loop containing nucleoside triphosphate hydrolases"/>
    <property type="match status" value="1"/>
</dbReference>
<proteinExistence type="inferred from homology"/>
<evidence type="ECO:0000256" key="5">
    <source>
        <dbReference type="ARBA" id="ARBA00022970"/>
    </source>
</evidence>
<dbReference type="GO" id="GO:0006865">
    <property type="term" value="P:amino acid transport"/>
    <property type="evidence" value="ECO:0007669"/>
    <property type="project" value="UniProtKB-KW"/>
</dbReference>
<gene>
    <name evidence="7" type="ORF">ACFO5R_00035</name>
</gene>
<comment type="caution">
    <text evidence="7">The sequence shown here is derived from an EMBL/GenBank/DDBJ whole genome shotgun (WGS) entry which is preliminary data.</text>
</comment>
<keyword evidence="2" id="KW-0813">Transport</keyword>
<dbReference type="InterPro" id="IPR003439">
    <property type="entry name" value="ABC_transporter-like_ATP-bd"/>
</dbReference>
<feature type="domain" description="ABC transporter" evidence="6">
    <location>
        <begin position="4"/>
        <end position="230"/>
    </location>
</feature>
<keyword evidence="4 7" id="KW-0067">ATP-binding</keyword>
<dbReference type="SMART" id="SM00382">
    <property type="entry name" value="AAA"/>
    <property type="match status" value="1"/>
</dbReference>
<keyword evidence="5" id="KW-0029">Amino-acid transport</keyword>
<evidence type="ECO:0000256" key="4">
    <source>
        <dbReference type="ARBA" id="ARBA00022840"/>
    </source>
</evidence>
<keyword evidence="3" id="KW-0547">Nucleotide-binding</keyword>
<evidence type="ECO:0000259" key="6">
    <source>
        <dbReference type="PROSITE" id="PS50893"/>
    </source>
</evidence>
<dbReference type="PANTHER" id="PTHR43820:SF2">
    <property type="entry name" value="ABC TRANSPORTER ATP-BINDING PROTEIN"/>
    <property type="match status" value="1"/>
</dbReference>
<dbReference type="CDD" id="cd03224">
    <property type="entry name" value="ABC_TM1139_LivF_branched"/>
    <property type="match status" value="1"/>
</dbReference>
<dbReference type="InterPro" id="IPR027417">
    <property type="entry name" value="P-loop_NTPase"/>
</dbReference>
<dbReference type="AlphaFoldDB" id="A0ABD5PIT0"/>
<accession>A0ABD5PIT0</accession>
<organism evidence="7 8">
    <name type="scientific">Halosolutus amylolyticus</name>
    <dbReference type="NCBI Taxonomy" id="2932267"/>
    <lineage>
        <taxon>Archaea</taxon>
        <taxon>Methanobacteriati</taxon>
        <taxon>Methanobacteriota</taxon>
        <taxon>Stenosarchaea group</taxon>
        <taxon>Halobacteria</taxon>
        <taxon>Halobacteriales</taxon>
        <taxon>Natrialbaceae</taxon>
        <taxon>Halosolutus</taxon>
    </lineage>
</organism>